<reference evidence="4 5" key="1">
    <citation type="submission" date="2018-08" db="EMBL/GenBank/DDBJ databases">
        <title>A genome reference for cultivated species of the human gut microbiota.</title>
        <authorList>
            <person name="Zou Y."/>
            <person name="Xue W."/>
            <person name="Luo G."/>
        </authorList>
    </citation>
    <scope>NUCLEOTIDE SEQUENCE [LARGE SCALE GENOMIC DNA]</scope>
    <source>
        <strain evidence="4 5">OM06-4</strain>
    </source>
</reference>
<dbReference type="InterPro" id="IPR051534">
    <property type="entry name" value="CBASS_pafABC_assoc_protein"/>
</dbReference>
<protein>
    <submittedName>
        <fullName evidence="4">YafY family transcriptional regulator</fullName>
    </submittedName>
</protein>
<accession>A0A3E3AJ81</accession>
<evidence type="ECO:0000313" key="5">
    <source>
        <dbReference type="Proteomes" id="UP000261032"/>
    </source>
</evidence>
<proteinExistence type="predicted"/>
<organism evidence="4 5">
    <name type="scientific">Thomasclavelia ramosa</name>
    <dbReference type="NCBI Taxonomy" id="1547"/>
    <lineage>
        <taxon>Bacteria</taxon>
        <taxon>Bacillati</taxon>
        <taxon>Bacillota</taxon>
        <taxon>Erysipelotrichia</taxon>
        <taxon>Erysipelotrichales</taxon>
        <taxon>Coprobacillaceae</taxon>
        <taxon>Thomasclavelia</taxon>
    </lineage>
</organism>
<dbReference type="Pfam" id="PF08279">
    <property type="entry name" value="HTH_11"/>
    <property type="match status" value="1"/>
</dbReference>
<dbReference type="SUPFAM" id="SSF46785">
    <property type="entry name" value="Winged helix' DNA-binding domain"/>
    <property type="match status" value="1"/>
</dbReference>
<feature type="domain" description="WCX" evidence="3">
    <location>
        <begin position="222"/>
        <end position="294"/>
    </location>
</feature>
<name>A0A3E3AJ81_9FIRM</name>
<dbReference type="Proteomes" id="UP000261032">
    <property type="component" value="Unassembled WGS sequence"/>
</dbReference>
<dbReference type="InterPro" id="IPR028349">
    <property type="entry name" value="PafC-like"/>
</dbReference>
<evidence type="ECO:0000259" key="2">
    <source>
        <dbReference type="Pfam" id="PF13280"/>
    </source>
</evidence>
<dbReference type="InterPro" id="IPR036388">
    <property type="entry name" value="WH-like_DNA-bd_sf"/>
</dbReference>
<dbReference type="InterPro" id="IPR013196">
    <property type="entry name" value="HTH_11"/>
</dbReference>
<dbReference type="InterPro" id="IPR057727">
    <property type="entry name" value="WCX_dom"/>
</dbReference>
<dbReference type="PROSITE" id="PS52050">
    <property type="entry name" value="WYL"/>
    <property type="match status" value="1"/>
</dbReference>
<sequence>MSVNRLFETIYYLIEHKQTTAKELAEHFEVSTRTIYRDLDCLIVAGFPIYANQGAKGGIYIDSEFVLDKMTFSDDEQNQILMALQCIERLQDRDEAGLIDKMAALFNKNKLDWIEVDFTTWHHNNSQNEKFETIKKAIFEQKEIKFKYINSYGEKSQRCVFPNKLFFKANTWYLQGYCLQKNSYRVFRLTRIIELLTTSNYFQLEEIALPPKINKIPNLNTPRIKVILKFDKSIGSVVFDEFGDGVICEDTAGNYIVSSVVPDDYWLISFILSFGSKVEVIEPQDLKDKVIIEINKIKAVYKQT</sequence>
<dbReference type="Pfam" id="PF13280">
    <property type="entry name" value="WYL"/>
    <property type="match status" value="1"/>
</dbReference>
<dbReference type="RefSeq" id="WP_117561216.1">
    <property type="nucleotide sequence ID" value="NZ_QUSJ01000001.1"/>
</dbReference>
<feature type="domain" description="Helix-turn-helix type 11" evidence="1">
    <location>
        <begin position="5"/>
        <end position="57"/>
    </location>
</feature>
<evidence type="ECO:0000259" key="3">
    <source>
        <dbReference type="Pfam" id="PF25583"/>
    </source>
</evidence>
<comment type="caution">
    <text evidence="4">The sequence shown here is derived from an EMBL/GenBank/DDBJ whole genome shotgun (WGS) entry which is preliminary data.</text>
</comment>
<gene>
    <name evidence="4" type="ORF">DXB93_04845</name>
</gene>
<dbReference type="InterPro" id="IPR026881">
    <property type="entry name" value="WYL_dom"/>
</dbReference>
<dbReference type="PIRSF" id="PIRSF016838">
    <property type="entry name" value="PafC"/>
    <property type="match status" value="1"/>
</dbReference>
<dbReference type="Pfam" id="PF25583">
    <property type="entry name" value="WCX"/>
    <property type="match status" value="1"/>
</dbReference>
<dbReference type="AlphaFoldDB" id="A0A3E3AJ81"/>
<dbReference type="InterPro" id="IPR036390">
    <property type="entry name" value="WH_DNA-bd_sf"/>
</dbReference>
<dbReference type="Gene3D" id="1.10.10.10">
    <property type="entry name" value="Winged helix-like DNA-binding domain superfamily/Winged helix DNA-binding domain"/>
    <property type="match status" value="1"/>
</dbReference>
<dbReference type="PANTHER" id="PTHR34580:SF1">
    <property type="entry name" value="PROTEIN PAFC"/>
    <property type="match status" value="1"/>
</dbReference>
<evidence type="ECO:0000259" key="1">
    <source>
        <dbReference type="Pfam" id="PF08279"/>
    </source>
</evidence>
<dbReference type="EMBL" id="QUSL01000005">
    <property type="protein sequence ID" value="RGD86498.1"/>
    <property type="molecule type" value="Genomic_DNA"/>
</dbReference>
<evidence type="ECO:0000313" key="4">
    <source>
        <dbReference type="EMBL" id="RGD86498.1"/>
    </source>
</evidence>
<feature type="domain" description="WYL" evidence="2">
    <location>
        <begin position="130"/>
        <end position="194"/>
    </location>
</feature>
<dbReference type="PANTHER" id="PTHR34580">
    <property type="match status" value="1"/>
</dbReference>